<dbReference type="EMBL" id="JAOPGA020000821">
    <property type="protein sequence ID" value="KAL0482130.1"/>
    <property type="molecule type" value="Genomic_DNA"/>
</dbReference>
<dbReference type="PANTHER" id="PTHR42769">
    <property type="entry name" value="SUPEROXIDE DISMUTASE"/>
    <property type="match status" value="1"/>
</dbReference>
<dbReference type="PRINTS" id="PR01703">
    <property type="entry name" value="MNSODISMTASE"/>
</dbReference>
<keyword evidence="11" id="KW-1185">Reference proteome</keyword>
<dbReference type="Gene3D" id="1.10.287.990">
    <property type="entry name" value="Fe,Mn superoxide dismutase (SOD) domain"/>
    <property type="match status" value="1"/>
</dbReference>
<dbReference type="Gene3D" id="3.55.40.20">
    <property type="entry name" value="Iron/manganese superoxide dismutase, C-terminal domain"/>
    <property type="match status" value="1"/>
</dbReference>
<accession>A0AAW2YZF0</accession>
<evidence type="ECO:0000313" key="10">
    <source>
        <dbReference type="EMBL" id="KAL0482130.1"/>
    </source>
</evidence>
<dbReference type="PIRSF" id="PIRSF000349">
    <property type="entry name" value="SODismutase"/>
    <property type="match status" value="1"/>
</dbReference>
<keyword evidence="3 6" id="KW-0479">Metal-binding</keyword>
<dbReference type="FunFam" id="1.10.287.990:FF:000002">
    <property type="entry name" value="Superoxide dismutase"/>
    <property type="match status" value="1"/>
</dbReference>
<proteinExistence type="inferred from homology"/>
<name>A0AAW2YZF0_9EUKA</name>
<gene>
    <name evidence="10" type="ORF">AKO1_013382</name>
</gene>
<feature type="binding site" evidence="6">
    <location>
        <position position="27"/>
    </location>
    <ligand>
        <name>Mn(2+)</name>
        <dbReference type="ChEBI" id="CHEBI:29035"/>
    </ligand>
</feature>
<dbReference type="Proteomes" id="UP001431209">
    <property type="component" value="Unassembled WGS sequence"/>
</dbReference>
<feature type="binding site" evidence="6">
    <location>
        <position position="158"/>
    </location>
    <ligand>
        <name>Mn(2+)</name>
        <dbReference type="ChEBI" id="CHEBI:29035"/>
    </ligand>
</feature>
<comment type="caution">
    <text evidence="10">The sequence shown here is derived from an EMBL/GenBank/DDBJ whole genome shotgun (WGS) entry which is preliminary data.</text>
</comment>
<comment type="catalytic activity">
    <reaction evidence="7">
        <text>2 superoxide + 2 H(+) = H2O2 + O2</text>
        <dbReference type="Rhea" id="RHEA:20696"/>
        <dbReference type="ChEBI" id="CHEBI:15378"/>
        <dbReference type="ChEBI" id="CHEBI:15379"/>
        <dbReference type="ChEBI" id="CHEBI:16240"/>
        <dbReference type="ChEBI" id="CHEBI:18421"/>
        <dbReference type="EC" id="1.15.1.1"/>
    </reaction>
</comment>
<dbReference type="GO" id="GO:0004784">
    <property type="term" value="F:superoxide dismutase activity"/>
    <property type="evidence" value="ECO:0007669"/>
    <property type="project" value="UniProtKB-EC"/>
</dbReference>
<evidence type="ECO:0000256" key="7">
    <source>
        <dbReference type="RuleBase" id="RU000414"/>
    </source>
</evidence>
<evidence type="ECO:0000256" key="6">
    <source>
        <dbReference type="PIRSR" id="PIRSR000349-1"/>
    </source>
</evidence>
<dbReference type="PROSITE" id="PS00088">
    <property type="entry name" value="SOD_MN"/>
    <property type="match status" value="1"/>
</dbReference>
<evidence type="ECO:0000256" key="4">
    <source>
        <dbReference type="ARBA" id="ARBA00023002"/>
    </source>
</evidence>
<sequence>MSFSVQPLPYEKSALEPHLSRDILEFHYEKHHKGYAVKLNDIAKNDEKVAKKSLTEIVKTESGKTFNMAAQIWNHDFYWQSMAPNAGGEPTGKIADAIKESFGSFEEFKKKWETAGANHFGSGWVWLVRDESNKLEIKEGHDASNPLTEGKIPVLVVDVWEHAFYLDYKSNKAGYLEKWWNLVNWEFANKNLV</sequence>
<feature type="binding site" evidence="6">
    <location>
        <position position="162"/>
    </location>
    <ligand>
        <name>Mn(2+)</name>
        <dbReference type="ChEBI" id="CHEBI:29035"/>
    </ligand>
</feature>
<evidence type="ECO:0000313" key="11">
    <source>
        <dbReference type="Proteomes" id="UP001431209"/>
    </source>
</evidence>
<dbReference type="InterPro" id="IPR019832">
    <property type="entry name" value="Mn/Fe_SOD_C"/>
</dbReference>
<evidence type="ECO:0000256" key="3">
    <source>
        <dbReference type="ARBA" id="ARBA00022723"/>
    </source>
</evidence>
<dbReference type="SUPFAM" id="SSF54719">
    <property type="entry name" value="Fe,Mn superoxide dismutase (SOD), C-terminal domain"/>
    <property type="match status" value="1"/>
</dbReference>
<dbReference type="FunFam" id="3.55.40.20:FF:000004">
    <property type="entry name" value="Superoxide dismutase [Fe]"/>
    <property type="match status" value="1"/>
</dbReference>
<feature type="domain" description="Manganese/iron superoxide dismutase C-terminal" evidence="9">
    <location>
        <begin position="90"/>
        <end position="191"/>
    </location>
</feature>
<dbReference type="PANTHER" id="PTHR42769:SF3">
    <property type="entry name" value="SUPEROXIDE DISMUTASE [FE] 2, CHLOROPLASTIC"/>
    <property type="match status" value="1"/>
</dbReference>
<dbReference type="Pfam" id="PF02777">
    <property type="entry name" value="Sod_Fe_C"/>
    <property type="match status" value="1"/>
</dbReference>
<comment type="function">
    <text evidence="7">Destroys radicals which are normally produced within the cells and which are toxic to biological systems.</text>
</comment>
<dbReference type="EC" id="1.15.1.1" evidence="2 7"/>
<dbReference type="InterPro" id="IPR019833">
    <property type="entry name" value="Mn/Fe_SOD_BS"/>
</dbReference>
<feature type="binding site" evidence="6">
    <location>
        <position position="75"/>
    </location>
    <ligand>
        <name>Mn(2+)</name>
        <dbReference type="ChEBI" id="CHEBI:29035"/>
    </ligand>
</feature>
<comment type="similarity">
    <text evidence="1 7">Belongs to the iron/manganese superoxide dismutase family.</text>
</comment>
<dbReference type="InterPro" id="IPR019831">
    <property type="entry name" value="Mn/Fe_SOD_N"/>
</dbReference>
<dbReference type="AlphaFoldDB" id="A0AAW2YZF0"/>
<keyword evidence="5" id="KW-0408">Iron</keyword>
<dbReference type="GO" id="GO:0046872">
    <property type="term" value="F:metal ion binding"/>
    <property type="evidence" value="ECO:0007669"/>
    <property type="project" value="UniProtKB-KW"/>
</dbReference>
<dbReference type="Pfam" id="PF00081">
    <property type="entry name" value="Sod_Fe_N"/>
    <property type="match status" value="1"/>
</dbReference>
<evidence type="ECO:0000256" key="5">
    <source>
        <dbReference type="ARBA" id="ARBA00023004"/>
    </source>
</evidence>
<evidence type="ECO:0000259" key="9">
    <source>
        <dbReference type="Pfam" id="PF02777"/>
    </source>
</evidence>
<dbReference type="InterPro" id="IPR001189">
    <property type="entry name" value="Mn/Fe_SOD"/>
</dbReference>
<evidence type="ECO:0000259" key="8">
    <source>
        <dbReference type="Pfam" id="PF00081"/>
    </source>
</evidence>
<protein>
    <recommendedName>
        <fullName evidence="2 7">Superoxide dismutase</fullName>
        <ecNumber evidence="2 7">1.15.1.1</ecNumber>
    </recommendedName>
</protein>
<evidence type="ECO:0000256" key="1">
    <source>
        <dbReference type="ARBA" id="ARBA00008714"/>
    </source>
</evidence>
<dbReference type="SUPFAM" id="SSF46609">
    <property type="entry name" value="Fe,Mn superoxide dismutase (SOD), N-terminal domain"/>
    <property type="match status" value="1"/>
</dbReference>
<keyword evidence="4 7" id="KW-0560">Oxidoreductase</keyword>
<reference evidence="10 11" key="1">
    <citation type="submission" date="2024-03" db="EMBL/GenBank/DDBJ databases">
        <title>The Acrasis kona genome and developmental transcriptomes reveal deep origins of eukaryotic multicellular pathways.</title>
        <authorList>
            <person name="Sheikh S."/>
            <person name="Fu C.-J."/>
            <person name="Brown M.W."/>
            <person name="Baldauf S.L."/>
        </authorList>
    </citation>
    <scope>NUCLEOTIDE SEQUENCE [LARGE SCALE GENOMIC DNA]</scope>
    <source>
        <strain evidence="10 11">ATCC MYA-3509</strain>
    </source>
</reference>
<evidence type="ECO:0000256" key="2">
    <source>
        <dbReference type="ARBA" id="ARBA00012682"/>
    </source>
</evidence>
<organism evidence="10 11">
    <name type="scientific">Acrasis kona</name>
    <dbReference type="NCBI Taxonomy" id="1008807"/>
    <lineage>
        <taxon>Eukaryota</taxon>
        <taxon>Discoba</taxon>
        <taxon>Heterolobosea</taxon>
        <taxon>Tetramitia</taxon>
        <taxon>Eutetramitia</taxon>
        <taxon>Acrasidae</taxon>
        <taxon>Acrasis</taxon>
    </lineage>
</organism>
<dbReference type="InterPro" id="IPR036314">
    <property type="entry name" value="SOD_C_sf"/>
</dbReference>
<feature type="domain" description="Manganese/iron superoxide dismutase N-terminal" evidence="8">
    <location>
        <begin position="3"/>
        <end position="83"/>
    </location>
</feature>
<dbReference type="InterPro" id="IPR036324">
    <property type="entry name" value="Mn/Fe_SOD_N_sf"/>
</dbReference>